<evidence type="ECO:0000313" key="2">
    <source>
        <dbReference type="Proteomes" id="UP000283297"/>
    </source>
</evidence>
<gene>
    <name evidence="1" type="ORF">DW028_05965</name>
</gene>
<accession>A0A415K1Y4</accession>
<evidence type="ECO:0000313" key="1">
    <source>
        <dbReference type="EMBL" id="RHL30157.1"/>
    </source>
</evidence>
<protein>
    <submittedName>
        <fullName evidence="1">Uncharacterized protein</fullName>
    </submittedName>
</protein>
<sequence length="167" mass="19546">MGEITKVFDKINSDLCSDKENYTKTVRTALSTEVCNNMFKQGFTLDQIAKSMPWIEKSDIYGLSVIVNDTPVSATEEEIEDIKWTFRKTRKPKVLGKLFNTPEEQVKRRFRVNPFCPNPDCREENAYFTIKLTEEEINKMDAFYDKNDEEKTTMILDSCLWTSRRLS</sequence>
<reference evidence="1 2" key="1">
    <citation type="submission" date="2018-08" db="EMBL/GenBank/DDBJ databases">
        <title>A genome reference for cultivated species of the human gut microbiota.</title>
        <authorList>
            <person name="Zou Y."/>
            <person name="Xue W."/>
            <person name="Luo G."/>
        </authorList>
    </citation>
    <scope>NUCLEOTIDE SEQUENCE [LARGE SCALE GENOMIC DNA]</scope>
    <source>
        <strain evidence="1 2">AF38-24</strain>
    </source>
</reference>
<dbReference type="AlphaFoldDB" id="A0A415K1Y4"/>
<name>A0A415K1Y4_9FIRM</name>
<proteinExistence type="predicted"/>
<comment type="caution">
    <text evidence="1">The sequence shown here is derived from an EMBL/GenBank/DDBJ whole genome shotgun (WGS) entry which is preliminary data.</text>
</comment>
<dbReference type="EMBL" id="QRON01000002">
    <property type="protein sequence ID" value="RHL30157.1"/>
    <property type="molecule type" value="Genomic_DNA"/>
</dbReference>
<organism evidence="1 2">
    <name type="scientific">Agathobacter rectalis</name>
    <dbReference type="NCBI Taxonomy" id="39491"/>
    <lineage>
        <taxon>Bacteria</taxon>
        <taxon>Bacillati</taxon>
        <taxon>Bacillota</taxon>
        <taxon>Clostridia</taxon>
        <taxon>Lachnospirales</taxon>
        <taxon>Lachnospiraceae</taxon>
        <taxon>Agathobacter</taxon>
    </lineage>
</organism>
<dbReference type="Proteomes" id="UP000283297">
    <property type="component" value="Unassembled WGS sequence"/>
</dbReference>
<dbReference type="RefSeq" id="WP_118369672.1">
    <property type="nucleotide sequence ID" value="NZ_DAWDDN010000011.1"/>
</dbReference>